<dbReference type="RefSeq" id="WP_168965001.1">
    <property type="nucleotide sequence ID" value="NZ_JABAFR010000007.1"/>
</dbReference>
<dbReference type="AlphaFoldDB" id="A0A7X9RJB4"/>
<gene>
    <name evidence="2" type="ORF">HF861_04100</name>
</gene>
<sequence>MRNTTLLIMAAGIGSRFGGGIKQLEPVGLHDEIIMDYSIHDAIEAGFNKIVFVIRKDIEEDFKERIGNRVEAIAQKMHVEIDYVFQDIHDIPKGCTFPEGRTKPWGTGQAILAAKELIHEPFAVINADDYYGKEAFQKLHDWLIVDHEDTAYAMAGFILKNTLSDNGGVTRGVCKVEDGHTHVADVVETSNIIKVEENGVLKAKTKDAELDINSYVSMNFWGFPAKEGQYPAFLDVLEKHFVTFFEEDVENNPLKAEYLLPTLIGGLLRKNECTVKVLETHDRWFGVTYKEDKEEVVQSFKRLIEDGVYQEELYSDLTSK</sequence>
<reference evidence="2 3" key="1">
    <citation type="submission" date="2020-04" db="EMBL/GenBank/DDBJ databases">
        <authorList>
            <person name="Hitch T.C.A."/>
            <person name="Wylensek D."/>
            <person name="Clavel T."/>
        </authorList>
    </citation>
    <scope>NUCLEOTIDE SEQUENCE [LARGE SCALE GENOMIC DNA]</scope>
    <source>
        <strain evidence="2 3">BSM-383-APC-22F</strain>
    </source>
</reference>
<proteinExistence type="predicted"/>
<accession>A0A7X9RJB4</accession>
<dbReference type="SUPFAM" id="SSF53448">
    <property type="entry name" value="Nucleotide-diphospho-sugar transferases"/>
    <property type="match status" value="1"/>
</dbReference>
<protein>
    <submittedName>
        <fullName evidence="2">Nucleotidyltransferase</fullName>
    </submittedName>
</protein>
<dbReference type="EMBL" id="JABAFR010000007">
    <property type="protein sequence ID" value="NME44064.1"/>
    <property type="molecule type" value="Genomic_DNA"/>
</dbReference>
<evidence type="ECO:0000313" key="3">
    <source>
        <dbReference type="Proteomes" id="UP000540014"/>
    </source>
</evidence>
<feature type="domain" description="Nucleotidyl transferase" evidence="1">
    <location>
        <begin position="7"/>
        <end position="148"/>
    </location>
</feature>
<evidence type="ECO:0000259" key="1">
    <source>
        <dbReference type="Pfam" id="PF00483"/>
    </source>
</evidence>
<name>A0A7X9RJB4_9FIRM</name>
<organism evidence="2 3">
    <name type="scientific">Faecalicoccus pleomorphus</name>
    <dbReference type="NCBI Taxonomy" id="1323"/>
    <lineage>
        <taxon>Bacteria</taxon>
        <taxon>Bacillati</taxon>
        <taxon>Bacillota</taxon>
        <taxon>Erysipelotrichia</taxon>
        <taxon>Erysipelotrichales</taxon>
        <taxon>Erysipelotrichaceae</taxon>
        <taxon>Faecalicoccus</taxon>
    </lineage>
</organism>
<dbReference type="GO" id="GO:0016740">
    <property type="term" value="F:transferase activity"/>
    <property type="evidence" value="ECO:0007669"/>
    <property type="project" value="UniProtKB-KW"/>
</dbReference>
<dbReference type="Gene3D" id="3.90.550.10">
    <property type="entry name" value="Spore Coat Polysaccharide Biosynthesis Protein SpsA, Chain A"/>
    <property type="match status" value="1"/>
</dbReference>
<dbReference type="InterPro" id="IPR005835">
    <property type="entry name" value="NTP_transferase_dom"/>
</dbReference>
<dbReference type="Proteomes" id="UP000540014">
    <property type="component" value="Unassembled WGS sequence"/>
</dbReference>
<comment type="caution">
    <text evidence="2">The sequence shown here is derived from an EMBL/GenBank/DDBJ whole genome shotgun (WGS) entry which is preliminary data.</text>
</comment>
<dbReference type="Pfam" id="PF00483">
    <property type="entry name" value="NTP_transferase"/>
    <property type="match status" value="1"/>
</dbReference>
<evidence type="ECO:0000313" key="2">
    <source>
        <dbReference type="EMBL" id="NME44064.1"/>
    </source>
</evidence>
<dbReference type="InterPro" id="IPR029044">
    <property type="entry name" value="Nucleotide-diphossugar_trans"/>
</dbReference>
<keyword evidence="2" id="KW-0808">Transferase</keyword>